<keyword evidence="7" id="KW-1133">Transmembrane helix</keyword>
<evidence type="ECO:0000256" key="4">
    <source>
        <dbReference type="ARBA" id="ARBA00049194"/>
    </source>
</evidence>
<feature type="active site" evidence="5">
    <location>
        <position position="350"/>
    </location>
</feature>
<dbReference type="Gene3D" id="3.40.605.10">
    <property type="entry name" value="Aldehyde Dehydrogenase, Chain A, domain 1"/>
    <property type="match status" value="1"/>
</dbReference>
<protein>
    <recommendedName>
        <fullName evidence="3">aldehyde dehydrogenase (NAD(+))</fullName>
        <ecNumber evidence="3">1.2.1.3</ecNumber>
    </recommendedName>
</protein>
<dbReference type="InterPro" id="IPR015590">
    <property type="entry name" value="Aldehyde_DH_dom"/>
</dbReference>
<evidence type="ECO:0000256" key="3">
    <source>
        <dbReference type="ARBA" id="ARBA00024226"/>
    </source>
</evidence>
<evidence type="ECO:0000256" key="2">
    <source>
        <dbReference type="ARBA" id="ARBA00023002"/>
    </source>
</evidence>
<keyword evidence="7" id="KW-0812">Transmembrane</keyword>
<dbReference type="CDD" id="cd07098">
    <property type="entry name" value="ALDH_F15-22"/>
    <property type="match status" value="1"/>
</dbReference>
<dbReference type="InterPro" id="IPR016163">
    <property type="entry name" value="Ald_DH_C"/>
</dbReference>
<sequence>MEVAVRTLNLELGSIQPITAGLKDARTMISANTTLEERISVLLKTEHAWSYLLCLILLSILSILIINAFVSVNNETAIRYEVKVPAQLQEDYQWDSNDTGPASHAKDIITHDGRIQPLCPADGRILGPPIHPATPSDIDSAISSAARAQKQWAQTTFSERRRVLRTLHRYVLDHQEEIVTACCLDSGKTKIDACFGEILVTAEKLQWTVKHGEKALRSSKRPTNLLYTSKTNTVRYEPLGVVAACVSWNYPFHNFISPVISALFAGNAIVVKPSEQTCWSTFYFTDLIRGALQSCGHSPDLVQNVICLPEVADYFTSHPGLSHITFIGSREVAHKVCTSAAKALTPVTVELGGKDPAIVLDDTKTVRSVDDVIAILMRGVFQSAGQNCVGTERVTTLPGIHDLILSSVRDKIQNLRLGSVLLDKQTPDMGSMISSRNFGRLEKLIESAVAQGATLHCGGRRYDHTKHPNGHYFQPTLLSDVTTDMEIAQTELFAPVFVLMRAQSIDEAIEIANCTSYALGASVFGYDWSAVSKCVRGVKAGGVAVNDFGAYYACSMPFGGVKGSGYGRFGGEEGLRGLCNLKSISEEAGWAKMLGISQRIPPKLQYPVSESGWEICKGVVGTGYSIGWLEWISSVVGLLSGLMRSEDTGSIKDSGMRGGKESLLTKDW</sequence>
<dbReference type="EMBL" id="KN846953">
    <property type="protein sequence ID" value="KIV81086.1"/>
    <property type="molecule type" value="Genomic_DNA"/>
</dbReference>
<dbReference type="FunFam" id="3.40.309.10:FF:000024">
    <property type="entry name" value="Betaine aldehyde dehydrogenase"/>
    <property type="match status" value="1"/>
</dbReference>
<dbReference type="InterPro" id="IPR016162">
    <property type="entry name" value="Ald_DH_N"/>
</dbReference>
<dbReference type="SUPFAM" id="SSF53720">
    <property type="entry name" value="ALDH-like"/>
    <property type="match status" value="1"/>
</dbReference>
<dbReference type="AlphaFoldDB" id="A0A0D1X0W4"/>
<dbReference type="HOGENOM" id="CLU_005391_1_0_1"/>
<dbReference type="PANTHER" id="PTHR11699">
    <property type="entry name" value="ALDEHYDE DEHYDROGENASE-RELATED"/>
    <property type="match status" value="1"/>
</dbReference>
<dbReference type="OrthoDB" id="310895at2759"/>
<dbReference type="InterPro" id="IPR016161">
    <property type="entry name" value="Ald_DH/histidinol_DH"/>
</dbReference>
<reference evidence="9 10" key="1">
    <citation type="submission" date="2015-01" db="EMBL/GenBank/DDBJ databases">
        <title>The Genome Sequence of Exophiala sideris CBS121828.</title>
        <authorList>
            <consortium name="The Broad Institute Genomics Platform"/>
            <person name="Cuomo C."/>
            <person name="de Hoog S."/>
            <person name="Gorbushina A."/>
            <person name="Stielow B."/>
            <person name="Teixiera M."/>
            <person name="Abouelleil A."/>
            <person name="Chapman S.B."/>
            <person name="Priest M."/>
            <person name="Young S.K."/>
            <person name="Wortman J."/>
            <person name="Nusbaum C."/>
            <person name="Birren B."/>
        </authorList>
    </citation>
    <scope>NUCLEOTIDE SEQUENCE [LARGE SCALE GENOMIC DNA]</scope>
    <source>
        <strain evidence="9 10">CBS 121828</strain>
    </source>
</reference>
<evidence type="ECO:0000259" key="8">
    <source>
        <dbReference type="Pfam" id="PF00171"/>
    </source>
</evidence>
<comment type="catalytic activity">
    <reaction evidence="4">
        <text>an aldehyde + NAD(+) + H2O = a carboxylate + NADH + 2 H(+)</text>
        <dbReference type="Rhea" id="RHEA:16185"/>
        <dbReference type="ChEBI" id="CHEBI:15377"/>
        <dbReference type="ChEBI" id="CHEBI:15378"/>
        <dbReference type="ChEBI" id="CHEBI:17478"/>
        <dbReference type="ChEBI" id="CHEBI:29067"/>
        <dbReference type="ChEBI" id="CHEBI:57540"/>
        <dbReference type="ChEBI" id="CHEBI:57945"/>
        <dbReference type="EC" id="1.2.1.3"/>
    </reaction>
</comment>
<dbReference type="Gene3D" id="3.40.309.10">
    <property type="entry name" value="Aldehyde Dehydrogenase, Chain A, domain 2"/>
    <property type="match status" value="1"/>
</dbReference>
<organism evidence="9 10">
    <name type="scientific">Exophiala sideris</name>
    <dbReference type="NCBI Taxonomy" id="1016849"/>
    <lineage>
        <taxon>Eukaryota</taxon>
        <taxon>Fungi</taxon>
        <taxon>Dikarya</taxon>
        <taxon>Ascomycota</taxon>
        <taxon>Pezizomycotina</taxon>
        <taxon>Eurotiomycetes</taxon>
        <taxon>Chaetothyriomycetidae</taxon>
        <taxon>Chaetothyriales</taxon>
        <taxon>Herpotrichiellaceae</taxon>
        <taxon>Exophiala</taxon>
    </lineage>
</organism>
<dbReference type="EC" id="1.2.1.3" evidence="3"/>
<proteinExistence type="inferred from homology"/>
<dbReference type="PROSITE" id="PS00070">
    <property type="entry name" value="ALDEHYDE_DEHYDR_CYS"/>
    <property type="match status" value="1"/>
</dbReference>
<evidence type="ECO:0000256" key="7">
    <source>
        <dbReference type="SAM" id="Phobius"/>
    </source>
</evidence>
<dbReference type="PROSITE" id="PS00687">
    <property type="entry name" value="ALDEHYDE_DEHYDR_GLU"/>
    <property type="match status" value="1"/>
</dbReference>
<evidence type="ECO:0000313" key="9">
    <source>
        <dbReference type="EMBL" id="KIV81086.1"/>
    </source>
</evidence>
<dbReference type="Proteomes" id="UP000053599">
    <property type="component" value="Unassembled WGS sequence"/>
</dbReference>
<evidence type="ECO:0000256" key="6">
    <source>
        <dbReference type="RuleBase" id="RU003345"/>
    </source>
</evidence>
<evidence type="ECO:0000313" key="10">
    <source>
        <dbReference type="Proteomes" id="UP000053599"/>
    </source>
</evidence>
<keyword evidence="7" id="KW-0472">Membrane</keyword>
<dbReference type="GO" id="GO:0004029">
    <property type="term" value="F:aldehyde dehydrogenase (NAD+) activity"/>
    <property type="evidence" value="ECO:0007669"/>
    <property type="project" value="UniProtKB-EC"/>
</dbReference>
<name>A0A0D1X0W4_9EURO</name>
<feature type="domain" description="Aldehyde dehydrogenase" evidence="8">
    <location>
        <begin position="113"/>
        <end position="584"/>
    </location>
</feature>
<keyword evidence="2 6" id="KW-0560">Oxidoreductase</keyword>
<comment type="similarity">
    <text evidence="1 6">Belongs to the aldehyde dehydrogenase family.</text>
</comment>
<accession>A0A0D1X0W4</accession>
<evidence type="ECO:0000256" key="1">
    <source>
        <dbReference type="ARBA" id="ARBA00009986"/>
    </source>
</evidence>
<feature type="transmembrane region" description="Helical" evidence="7">
    <location>
        <begin position="48"/>
        <end position="70"/>
    </location>
</feature>
<dbReference type="Pfam" id="PF00171">
    <property type="entry name" value="Aldedh"/>
    <property type="match status" value="1"/>
</dbReference>
<dbReference type="InterPro" id="IPR029510">
    <property type="entry name" value="Ald_DH_CS_GLU"/>
</dbReference>
<dbReference type="InterPro" id="IPR016160">
    <property type="entry name" value="Ald_DH_CS_CYS"/>
</dbReference>
<gene>
    <name evidence="9" type="ORF">PV11_08536</name>
</gene>
<evidence type="ECO:0000256" key="5">
    <source>
        <dbReference type="PROSITE-ProRule" id="PRU10007"/>
    </source>
</evidence>
<dbReference type="STRING" id="1016849.A0A0D1X0W4"/>